<keyword evidence="4" id="KW-0325">Glycoprotein</keyword>
<keyword evidence="6" id="KW-0479">Metal-binding</keyword>
<dbReference type="EC" id="3.2.1.-" evidence="7"/>
<feature type="active site" description="Proton donor" evidence="5">
    <location>
        <position position="365"/>
    </location>
</feature>
<dbReference type="GO" id="GO:0005975">
    <property type="term" value="P:carbohydrate metabolic process"/>
    <property type="evidence" value="ECO:0007669"/>
    <property type="project" value="InterPro"/>
</dbReference>
<reference evidence="11" key="1">
    <citation type="submission" date="2021-10" db="EMBL/GenBank/DDBJ databases">
        <title>Tropical sea cucumber genome reveals ecological adaptation and Cuvierian tubules defense mechanism.</title>
        <authorList>
            <person name="Chen T."/>
        </authorList>
    </citation>
    <scope>NUCLEOTIDE SEQUENCE</scope>
    <source>
        <strain evidence="11">Nanhai2018</strain>
        <tissue evidence="11">Muscle</tissue>
    </source>
</reference>
<evidence type="ECO:0000313" key="11">
    <source>
        <dbReference type="EMBL" id="KAJ8038486.1"/>
    </source>
</evidence>
<protein>
    <recommendedName>
        <fullName evidence="7">alpha-1,2-Mannosidase</fullName>
        <ecNumber evidence="7">3.2.1.-</ecNumber>
    </recommendedName>
</protein>
<feature type="active site" evidence="5">
    <location>
        <position position="271"/>
    </location>
</feature>
<feature type="compositionally biased region" description="Basic and acidic residues" evidence="8">
    <location>
        <begin position="1076"/>
        <end position="1102"/>
    </location>
</feature>
<dbReference type="Gene3D" id="3.50.30.30">
    <property type="match status" value="1"/>
</dbReference>
<dbReference type="InterPro" id="IPR003137">
    <property type="entry name" value="PA_domain"/>
</dbReference>
<keyword evidence="7" id="KW-0378">Hydrolase</keyword>
<evidence type="ECO:0000259" key="10">
    <source>
        <dbReference type="Pfam" id="PF02225"/>
    </source>
</evidence>
<keyword evidence="3" id="KW-0256">Endoplasmic reticulum</keyword>
<gene>
    <name evidence="11" type="ORF">HOLleu_15923</name>
</gene>
<dbReference type="InterPro" id="IPR001382">
    <property type="entry name" value="Glyco_hydro_47"/>
</dbReference>
<dbReference type="GO" id="GO:0044322">
    <property type="term" value="C:endoplasmic reticulum quality control compartment"/>
    <property type="evidence" value="ECO:0007669"/>
    <property type="project" value="GOC"/>
</dbReference>
<evidence type="ECO:0000256" key="6">
    <source>
        <dbReference type="PIRSR" id="PIRSR601382-2"/>
    </source>
</evidence>
<dbReference type="OrthoDB" id="8118055at2759"/>
<evidence type="ECO:0000256" key="8">
    <source>
        <dbReference type="SAM" id="MobiDB-lite"/>
    </source>
</evidence>
<evidence type="ECO:0000256" key="2">
    <source>
        <dbReference type="ARBA" id="ARBA00007658"/>
    </source>
</evidence>
<feature type="region of interest" description="Disordered" evidence="8">
    <location>
        <begin position="490"/>
        <end position="514"/>
    </location>
</feature>
<dbReference type="InterPro" id="IPR012341">
    <property type="entry name" value="6hp_glycosidase-like_sf"/>
</dbReference>
<dbReference type="GO" id="GO:0016020">
    <property type="term" value="C:membrane"/>
    <property type="evidence" value="ECO:0007669"/>
    <property type="project" value="InterPro"/>
</dbReference>
<feature type="compositionally biased region" description="Polar residues" evidence="8">
    <location>
        <begin position="538"/>
        <end position="553"/>
    </location>
</feature>
<feature type="compositionally biased region" description="Polar residues" evidence="8">
    <location>
        <begin position="1020"/>
        <end position="1062"/>
    </location>
</feature>
<dbReference type="SUPFAM" id="SSF48225">
    <property type="entry name" value="Seven-hairpin glycosidases"/>
    <property type="match status" value="1"/>
</dbReference>
<evidence type="ECO:0000256" key="7">
    <source>
        <dbReference type="RuleBase" id="RU361193"/>
    </source>
</evidence>
<dbReference type="GO" id="GO:0005509">
    <property type="term" value="F:calcium ion binding"/>
    <property type="evidence" value="ECO:0007669"/>
    <property type="project" value="InterPro"/>
</dbReference>
<feature type="signal peptide" evidence="9">
    <location>
        <begin position="1"/>
        <end position="25"/>
    </location>
</feature>
<feature type="region of interest" description="Disordered" evidence="8">
    <location>
        <begin position="936"/>
        <end position="960"/>
    </location>
</feature>
<feature type="binding site" evidence="6">
    <location>
        <position position="469"/>
    </location>
    <ligand>
        <name>Ca(2+)</name>
        <dbReference type="ChEBI" id="CHEBI:29108"/>
    </ligand>
</feature>
<feature type="region of interest" description="Disordered" evidence="8">
    <location>
        <begin position="532"/>
        <end position="561"/>
    </location>
</feature>
<proteinExistence type="inferred from homology"/>
<dbReference type="GO" id="GO:1904380">
    <property type="term" value="P:endoplasmic reticulum mannose trimming"/>
    <property type="evidence" value="ECO:0007669"/>
    <property type="project" value="InterPro"/>
</dbReference>
<feature type="domain" description="PA" evidence="10">
    <location>
        <begin position="666"/>
        <end position="758"/>
    </location>
</feature>
<feature type="compositionally biased region" description="Polar residues" evidence="8">
    <location>
        <begin position="936"/>
        <end position="946"/>
    </location>
</feature>
<organism evidence="11 12">
    <name type="scientific">Holothuria leucospilota</name>
    <name type="common">Black long sea cucumber</name>
    <name type="synonym">Mertensiothuria leucospilota</name>
    <dbReference type="NCBI Taxonomy" id="206669"/>
    <lineage>
        <taxon>Eukaryota</taxon>
        <taxon>Metazoa</taxon>
        <taxon>Echinodermata</taxon>
        <taxon>Eleutherozoa</taxon>
        <taxon>Echinozoa</taxon>
        <taxon>Holothuroidea</taxon>
        <taxon>Aspidochirotacea</taxon>
        <taxon>Aspidochirotida</taxon>
        <taxon>Holothuriidae</taxon>
        <taxon>Holothuria</taxon>
    </lineage>
</organism>
<evidence type="ECO:0000256" key="3">
    <source>
        <dbReference type="ARBA" id="ARBA00022824"/>
    </source>
</evidence>
<dbReference type="PANTHER" id="PTHR45679">
    <property type="entry name" value="ER DEGRADATION-ENHANCING ALPHA-MANNOSIDASE-LIKE PROTEIN 2"/>
    <property type="match status" value="1"/>
</dbReference>
<feature type="chain" id="PRO_5040162032" description="alpha-1,2-Mannosidase" evidence="9">
    <location>
        <begin position="26"/>
        <end position="1123"/>
    </location>
</feature>
<dbReference type="PANTHER" id="PTHR45679:SF2">
    <property type="entry name" value="ER DEGRADATION-ENHANCING ALPHA-MANNOSIDASE-LIKE PROTEIN 3"/>
    <property type="match status" value="1"/>
</dbReference>
<evidence type="ECO:0000256" key="4">
    <source>
        <dbReference type="ARBA" id="ARBA00023180"/>
    </source>
</evidence>
<dbReference type="Proteomes" id="UP001152320">
    <property type="component" value="Chromosome 7"/>
</dbReference>
<feature type="compositionally biased region" description="Polar residues" evidence="8">
    <location>
        <begin position="490"/>
        <end position="506"/>
    </location>
</feature>
<sequence length="1123" mass="124825">MEATLLGALSVLIVVLLPEFKEVRGSTNIDRKAAREQVLEMFQHGFNSYMTYAYPADELMPLSCAGRVRGQQPSRGDIDDALGKFSLTLIDSLDTLAVLGMFDEFEDAVERVIHDVTFDTDIVVSVFETNIRVLGGLLGGHVAAIGVREHHNRMAWYKDELLYMAKDLGFRLLPAFNTTTGVPYPRVNLRHGIGKDRTEKDTCTACAGSMLLEFSALSRLTGDMIFEDKAKHVMHTLWAKRQRTSNLMGTVINIHTGDWVRKDSGVGAGIDSYYEYLLKGYILLGDEGYYERFTTHYDAIMTYINKGPNFIDVHMHRPQSKSRNFMDALFAFWPGLQVLFGDIAPAIKTHEMLYQVTQRHKFLPEAFTPEYDVYWGQHPLRPEFVESTYFLYKATNDPYYLEVGKNVMDSLEKYARVPCGFAGIKDVRTGSHEDRMDSFVLAETFKYLYLLFSEPQDLVLPIDDYLFTTEAHILPLTLANYKLNTSSDPLSQSPDSFSKATATPSPARSCPSHDFHFPTGKSYADAVRESLPKLQPGSCPSSSAIKGQGSSAVSGPPRLKASEFVPGNSEHMKELGRMGIQLVTLDDGRVQLMHSASKAKTPTDAEEGLKFMQEIIEITKTQQAESVEYHPRVVQLVSPPNMRNMVLAAGPAQFGMNLDGIKEAVIGTVVEVNPFHGCNEPENVPTLKGKIVIAKRGNCMFIEKARMLEKHGAIAAIIMDNNESSSSDTSSVFAMSGDGQDDVNIPVVFLFFKEGKLLLDAVQSNQRVDVVIVDKARSQDEIDYLYIQLKMSQRFQSSSMKVQIETPESRYYTKEDEAVEQSAGKASGLELFPTDNIVVADVSSNTLPDKGVPGKTDDQTVSSTSKEGDIKEQEEIFVKVTSVHDLLRYAGQDANLYLVNEREGEGSDMFSKVDPQDLQLRIEKILFNYMASDKGQSYQQDQQSGWESADSSKDGKTQMGGVVAPEDMEMVLQQIQQEFMKLETIRNAFNKVNPNQDAVIPEDGFRTSLGDSSVGKDEGSNSQSAISDNLQTASPSETLSDQKGNKGTNGESIEGSVTSSESGRSEPEDPVSLSSDEERAAQLREAKQRQIREALKVRHEENMAASRQRTRSHSSGDSIRDDL</sequence>
<feature type="active site" evidence="5">
    <location>
        <position position="383"/>
    </location>
</feature>
<evidence type="ECO:0000256" key="5">
    <source>
        <dbReference type="PIRSR" id="PIRSR601382-1"/>
    </source>
</evidence>
<comment type="cofactor">
    <cofactor evidence="6">
        <name>Ca(2+)</name>
        <dbReference type="ChEBI" id="CHEBI:29108"/>
    </cofactor>
</comment>
<dbReference type="InterPro" id="IPR044674">
    <property type="entry name" value="EDEM1/2/3"/>
</dbReference>
<evidence type="ECO:0000256" key="9">
    <source>
        <dbReference type="SAM" id="SignalP"/>
    </source>
</evidence>
<keyword evidence="6" id="KW-0106">Calcium</keyword>
<dbReference type="PRINTS" id="PR00747">
    <property type="entry name" value="GLYHDRLASE47"/>
</dbReference>
<accession>A0A9Q1C4E9</accession>
<dbReference type="AlphaFoldDB" id="A0A9Q1C4E9"/>
<comment type="caution">
    <text evidence="11">The sequence shown here is derived from an EMBL/GenBank/DDBJ whole genome shotgun (WGS) entry which is preliminary data.</text>
</comment>
<dbReference type="InterPro" id="IPR036026">
    <property type="entry name" value="Seven-hairpin_glycosidases"/>
</dbReference>
<dbReference type="InterPro" id="IPR046450">
    <property type="entry name" value="PA_dom_sf"/>
</dbReference>
<feature type="active site" description="Proton donor" evidence="5">
    <location>
        <position position="128"/>
    </location>
</feature>
<evidence type="ECO:0000256" key="1">
    <source>
        <dbReference type="ARBA" id="ARBA00004240"/>
    </source>
</evidence>
<dbReference type="GO" id="GO:0004571">
    <property type="term" value="F:mannosyl-oligosaccharide 1,2-alpha-mannosidase activity"/>
    <property type="evidence" value="ECO:0007669"/>
    <property type="project" value="InterPro"/>
</dbReference>
<dbReference type="Pfam" id="PF01532">
    <property type="entry name" value="Glyco_hydro_47"/>
    <property type="match status" value="1"/>
</dbReference>
<keyword evidence="9" id="KW-0732">Signal</keyword>
<keyword evidence="7" id="KW-0326">Glycosidase</keyword>
<dbReference type="Gene3D" id="1.50.10.10">
    <property type="match status" value="1"/>
</dbReference>
<comment type="subcellular location">
    <subcellularLocation>
        <location evidence="1">Endoplasmic reticulum</location>
    </subcellularLocation>
</comment>
<dbReference type="EMBL" id="JAIZAY010000007">
    <property type="protein sequence ID" value="KAJ8038486.1"/>
    <property type="molecule type" value="Genomic_DNA"/>
</dbReference>
<keyword evidence="12" id="KW-1185">Reference proteome</keyword>
<dbReference type="SUPFAM" id="SSF52025">
    <property type="entry name" value="PA domain"/>
    <property type="match status" value="1"/>
</dbReference>
<comment type="similarity">
    <text evidence="2 7">Belongs to the glycosyl hydrolase 47 family.</text>
</comment>
<feature type="region of interest" description="Disordered" evidence="8">
    <location>
        <begin position="844"/>
        <end position="868"/>
    </location>
</feature>
<name>A0A9Q1C4E9_HOLLE</name>
<dbReference type="Pfam" id="PF02225">
    <property type="entry name" value="PA"/>
    <property type="match status" value="1"/>
</dbReference>
<feature type="region of interest" description="Disordered" evidence="8">
    <location>
        <begin position="995"/>
        <end position="1123"/>
    </location>
</feature>
<evidence type="ECO:0000313" key="12">
    <source>
        <dbReference type="Proteomes" id="UP001152320"/>
    </source>
</evidence>